<reference evidence="6" key="1">
    <citation type="journal article" date="2019" name="Int. J. Syst. Evol. Microbiol.">
        <title>The Global Catalogue of Microorganisms (GCM) 10K type strain sequencing project: providing services to taxonomists for standard genome sequencing and annotation.</title>
        <authorList>
            <consortium name="The Broad Institute Genomics Platform"/>
            <consortium name="The Broad Institute Genome Sequencing Center for Infectious Disease"/>
            <person name="Wu L."/>
            <person name="Ma J."/>
        </authorList>
    </citation>
    <scope>NUCLEOTIDE SEQUENCE [LARGE SCALE GENOMIC DNA]</scope>
    <source>
        <strain evidence="6">CCM 8391</strain>
    </source>
</reference>
<comment type="similarity">
    <text evidence="1">Belongs to the leucine-binding protein family.</text>
</comment>
<dbReference type="Proteomes" id="UP001596302">
    <property type="component" value="Unassembled WGS sequence"/>
</dbReference>
<protein>
    <submittedName>
        <fullName evidence="5">ABC transporter substrate-binding protein</fullName>
    </submittedName>
</protein>
<evidence type="ECO:0000313" key="5">
    <source>
        <dbReference type="EMBL" id="MFC5993626.1"/>
    </source>
</evidence>
<keyword evidence="2 3" id="KW-0732">Signal</keyword>
<evidence type="ECO:0000256" key="1">
    <source>
        <dbReference type="ARBA" id="ARBA00010062"/>
    </source>
</evidence>
<dbReference type="PROSITE" id="PS51257">
    <property type="entry name" value="PROKAR_LIPOPROTEIN"/>
    <property type="match status" value="1"/>
</dbReference>
<accession>A0ABW1IYQ2</accession>
<dbReference type="PANTHER" id="PTHR30483:SF38">
    <property type="entry name" value="BLR7848 PROTEIN"/>
    <property type="match status" value="1"/>
</dbReference>
<dbReference type="EMBL" id="JBHSQW010000010">
    <property type="protein sequence ID" value="MFC5993626.1"/>
    <property type="molecule type" value="Genomic_DNA"/>
</dbReference>
<organism evidence="5 6">
    <name type="scientific">Pseudonocardia hispaniensis</name>
    <dbReference type="NCBI Taxonomy" id="904933"/>
    <lineage>
        <taxon>Bacteria</taxon>
        <taxon>Bacillati</taxon>
        <taxon>Actinomycetota</taxon>
        <taxon>Actinomycetes</taxon>
        <taxon>Pseudonocardiales</taxon>
        <taxon>Pseudonocardiaceae</taxon>
        <taxon>Pseudonocardia</taxon>
    </lineage>
</organism>
<dbReference type="CDD" id="cd06333">
    <property type="entry name" value="PBP1_ABC_RPA1789-like"/>
    <property type="match status" value="1"/>
</dbReference>
<feature type="domain" description="Leucine-binding protein" evidence="4">
    <location>
        <begin position="57"/>
        <end position="404"/>
    </location>
</feature>
<sequence>MTSKDSLRSARKACRGLLLKLAAPIVGVAVLAGCAATTSTASSSEGGRAVKESGDLVRIGVNLELSGGEAVIGDAYLKGMEAMLESVNAKGVLGGKKIELVVRDNKSEPTESLQISKKFMNDDSIVGILGAGASSTTLSFASAAESQGVPVISMGGSDAIVKPTDQRRWIFKTSPLLSQSAEVQVADLKARGITTVAYLAVANAYGDVALDSFTKVAESNGIDVVASERFQMNDKDYSPQVTKVLAAKPGALVAASNPLGSAILTQNAKQLGWKEPIYFDVGSGSPIFLQRAAAAAEGVFGVHPAAMLGDRAPQDLPNYAELKEFYSTFTEKFGDFSGFAAYGADALGLMAAAIDKAGTTDSAKVRDALESLNHMGVEGEFQMTTEDHVGLKTSSLRLLQVHDGQWTLADSQVNQ</sequence>
<name>A0ABW1IYQ2_9PSEU</name>
<proteinExistence type="inferred from homology"/>
<evidence type="ECO:0000313" key="6">
    <source>
        <dbReference type="Proteomes" id="UP001596302"/>
    </source>
</evidence>
<dbReference type="SUPFAM" id="SSF53822">
    <property type="entry name" value="Periplasmic binding protein-like I"/>
    <property type="match status" value="1"/>
</dbReference>
<dbReference type="PANTHER" id="PTHR30483">
    <property type="entry name" value="LEUCINE-SPECIFIC-BINDING PROTEIN"/>
    <property type="match status" value="1"/>
</dbReference>
<gene>
    <name evidence="5" type="ORF">ACFQE5_05275</name>
</gene>
<evidence type="ECO:0000256" key="3">
    <source>
        <dbReference type="SAM" id="SignalP"/>
    </source>
</evidence>
<keyword evidence="6" id="KW-1185">Reference proteome</keyword>
<comment type="caution">
    <text evidence="5">The sequence shown here is derived from an EMBL/GenBank/DDBJ whole genome shotgun (WGS) entry which is preliminary data.</text>
</comment>
<evidence type="ECO:0000256" key="2">
    <source>
        <dbReference type="ARBA" id="ARBA00022729"/>
    </source>
</evidence>
<dbReference type="Pfam" id="PF13458">
    <property type="entry name" value="Peripla_BP_6"/>
    <property type="match status" value="1"/>
</dbReference>
<dbReference type="RefSeq" id="WP_379583414.1">
    <property type="nucleotide sequence ID" value="NZ_JBHSQW010000010.1"/>
</dbReference>
<dbReference type="Gene3D" id="3.40.50.2300">
    <property type="match status" value="2"/>
</dbReference>
<dbReference type="InterPro" id="IPR028082">
    <property type="entry name" value="Peripla_BP_I"/>
</dbReference>
<feature type="chain" id="PRO_5046164349" evidence="3">
    <location>
        <begin position="36"/>
        <end position="415"/>
    </location>
</feature>
<dbReference type="InterPro" id="IPR028081">
    <property type="entry name" value="Leu-bd"/>
</dbReference>
<dbReference type="InterPro" id="IPR051010">
    <property type="entry name" value="BCAA_transport"/>
</dbReference>
<evidence type="ECO:0000259" key="4">
    <source>
        <dbReference type="Pfam" id="PF13458"/>
    </source>
</evidence>
<feature type="signal peptide" evidence="3">
    <location>
        <begin position="1"/>
        <end position="35"/>
    </location>
</feature>